<dbReference type="RefSeq" id="WP_210663777.1">
    <property type="nucleotide sequence ID" value="NZ_JAGKQQ010000002.1"/>
</dbReference>
<comment type="caution">
    <text evidence="1">The sequence shown here is derived from an EMBL/GenBank/DDBJ whole genome shotgun (WGS) entry which is preliminary data.</text>
</comment>
<keyword evidence="2" id="KW-1185">Reference proteome</keyword>
<dbReference type="EMBL" id="JAGKQQ010000002">
    <property type="protein sequence ID" value="MBP3961040.1"/>
    <property type="molecule type" value="Genomic_DNA"/>
</dbReference>
<name>A0ABS5C6G7_9BACT</name>
<proteinExistence type="predicted"/>
<evidence type="ECO:0000313" key="1">
    <source>
        <dbReference type="EMBL" id="MBP3961040.1"/>
    </source>
</evidence>
<accession>A0ABS5C6G7</accession>
<reference evidence="1 2" key="1">
    <citation type="submission" date="2021-04" db="EMBL/GenBank/DDBJ databases">
        <authorList>
            <person name="Ivanova A."/>
        </authorList>
    </citation>
    <scope>NUCLEOTIDE SEQUENCE [LARGE SCALE GENOMIC DNA]</scope>
    <source>
        <strain evidence="1 2">G18</strain>
    </source>
</reference>
<evidence type="ECO:0000313" key="2">
    <source>
        <dbReference type="Proteomes" id="UP000676565"/>
    </source>
</evidence>
<protein>
    <recommendedName>
        <fullName evidence="3">Ankyrin repeat domain-containing protein</fullName>
    </recommendedName>
</protein>
<dbReference type="Proteomes" id="UP000676565">
    <property type="component" value="Unassembled WGS sequence"/>
</dbReference>
<organism evidence="1 2">
    <name type="scientific">Gemmata palustris</name>
    <dbReference type="NCBI Taxonomy" id="2822762"/>
    <lineage>
        <taxon>Bacteria</taxon>
        <taxon>Pseudomonadati</taxon>
        <taxon>Planctomycetota</taxon>
        <taxon>Planctomycetia</taxon>
        <taxon>Gemmatales</taxon>
        <taxon>Gemmataceae</taxon>
        <taxon>Gemmata</taxon>
    </lineage>
</organism>
<gene>
    <name evidence="1" type="ORF">J8F10_37950</name>
</gene>
<sequence length="83" mass="9248">MEWESRGYPEDTYIPLFADWLTPDVMLLAKSLDETGDFSGLPILADALQEAGCNSDELLSHLRDPNATHVRGCWALDLILGKE</sequence>
<evidence type="ECO:0008006" key="3">
    <source>
        <dbReference type="Google" id="ProtNLM"/>
    </source>
</evidence>